<keyword evidence="1" id="KW-0677">Repeat</keyword>
<feature type="domain" description="ABC transporter" evidence="4">
    <location>
        <begin position="2"/>
        <end position="252"/>
    </location>
</feature>
<dbReference type="GO" id="GO:0005524">
    <property type="term" value="F:ATP binding"/>
    <property type="evidence" value="ECO:0007669"/>
    <property type="project" value="UniProtKB-KW"/>
</dbReference>
<gene>
    <name evidence="5" type="ORF">GCM10011398_14350</name>
</gene>
<evidence type="ECO:0000256" key="3">
    <source>
        <dbReference type="ARBA" id="ARBA00022840"/>
    </source>
</evidence>
<dbReference type="AlphaFoldDB" id="A0A917H8T4"/>
<reference evidence="5" key="1">
    <citation type="journal article" date="2014" name="Int. J. Syst. Evol. Microbiol.">
        <title>Complete genome sequence of Corynebacterium casei LMG S-19264T (=DSM 44701T), isolated from a smear-ripened cheese.</title>
        <authorList>
            <consortium name="US DOE Joint Genome Institute (JGI-PGF)"/>
            <person name="Walter F."/>
            <person name="Albersmeier A."/>
            <person name="Kalinowski J."/>
            <person name="Ruckert C."/>
        </authorList>
    </citation>
    <scope>NUCLEOTIDE SEQUENCE</scope>
    <source>
        <strain evidence="5">CGMCC 1.12754</strain>
    </source>
</reference>
<evidence type="ECO:0000313" key="5">
    <source>
        <dbReference type="EMBL" id="GGG71251.1"/>
    </source>
</evidence>
<dbReference type="InterPro" id="IPR027417">
    <property type="entry name" value="P-loop_NTPase"/>
</dbReference>
<accession>A0A917H8T4</accession>
<dbReference type="EMBL" id="BMFR01000004">
    <property type="protein sequence ID" value="GGG71251.1"/>
    <property type="molecule type" value="Genomic_DNA"/>
</dbReference>
<dbReference type="Pfam" id="PF12848">
    <property type="entry name" value="ABC_tran_Xtn"/>
    <property type="match status" value="1"/>
</dbReference>
<evidence type="ECO:0000256" key="2">
    <source>
        <dbReference type="ARBA" id="ARBA00022741"/>
    </source>
</evidence>
<reference evidence="5" key="2">
    <citation type="submission" date="2020-09" db="EMBL/GenBank/DDBJ databases">
        <authorList>
            <person name="Sun Q."/>
            <person name="Zhou Y."/>
        </authorList>
    </citation>
    <scope>NUCLEOTIDE SEQUENCE</scope>
    <source>
        <strain evidence="5">CGMCC 1.12754</strain>
    </source>
</reference>
<evidence type="ECO:0000256" key="1">
    <source>
        <dbReference type="ARBA" id="ARBA00022737"/>
    </source>
</evidence>
<dbReference type="PANTHER" id="PTHR42855">
    <property type="entry name" value="ABC TRANSPORTER ATP-BINDING SUBUNIT"/>
    <property type="match status" value="1"/>
</dbReference>
<dbReference type="FunFam" id="3.40.50.300:FF:000070">
    <property type="entry name" value="Putative ABC transporter ATP-binding component"/>
    <property type="match status" value="1"/>
</dbReference>
<keyword evidence="2" id="KW-0547">Nucleotide-binding</keyword>
<feature type="domain" description="ABC transporter" evidence="4">
    <location>
        <begin position="320"/>
        <end position="537"/>
    </location>
</feature>
<evidence type="ECO:0000313" key="6">
    <source>
        <dbReference type="Proteomes" id="UP000622860"/>
    </source>
</evidence>
<dbReference type="RefSeq" id="WP_188454694.1">
    <property type="nucleotide sequence ID" value="NZ_BMFR01000004.1"/>
</dbReference>
<keyword evidence="3 5" id="KW-0067">ATP-binding</keyword>
<dbReference type="Pfam" id="PF00005">
    <property type="entry name" value="ABC_tran"/>
    <property type="match status" value="2"/>
</dbReference>
<dbReference type="CDD" id="cd03221">
    <property type="entry name" value="ABCF_EF-3"/>
    <property type="match status" value="2"/>
</dbReference>
<organism evidence="5 6">
    <name type="scientific">Virgibacillus oceani</name>
    <dbReference type="NCBI Taxonomy" id="1479511"/>
    <lineage>
        <taxon>Bacteria</taxon>
        <taxon>Bacillati</taxon>
        <taxon>Bacillota</taxon>
        <taxon>Bacilli</taxon>
        <taxon>Bacillales</taxon>
        <taxon>Bacillaceae</taxon>
        <taxon>Virgibacillus</taxon>
    </lineage>
</organism>
<name>A0A917H8T4_9BACI</name>
<dbReference type="InterPro" id="IPR032781">
    <property type="entry name" value="ABC_tran_Xtn"/>
</dbReference>
<proteinExistence type="predicted"/>
<dbReference type="Proteomes" id="UP000622860">
    <property type="component" value="Unassembled WGS sequence"/>
</dbReference>
<dbReference type="PANTHER" id="PTHR42855:SF2">
    <property type="entry name" value="DRUG RESISTANCE ABC TRANSPORTER,ATP-BINDING PROTEIN"/>
    <property type="match status" value="1"/>
</dbReference>
<sequence>MITVTDVSLRYGDKKLFEDVNLKFTAGNCYGVIGANGAGKSTFLKVLSGEIEPQSGNVSLSPGERMTVLKQDHFAYEENQVLDTVLMGHERLYKVKQEKDAIYMKSDFSEEDGMRAAELEGEFAEMNGWEAESDAAVLLKGLGIGEEFHYLNMADLTGDQKVKVLLAQALFGNPDILLLDEPTNGLDIQAIQWLEEFLINFENTVIVVSHDRHFLNKVCTHIADVDYGKIQIYIGNYDFWYESSQLATKMAQEANKKKEEKIKELQAFIARFSANASKSKQATSRKKLLDNITLDDIKPSSRKYPYIAFTPEREIGNDLLRVEGLSKTIGDKKVLDNVSFTINKDDKVAFVGKDEIAKTTLFKILMGELEPDAGTYKWGVTTSQSYFPKDNAAYFENNELPLVDWLRQFSPEDETETFLRGFLGRMLFSGEEALKKASVLSGGEKVRCMLSKMMLSNANVLLLDEPTNHLDLESITALNNGLIKFKGSILFTSHDHQFVNSIANRLIEITPKGMIDKEMSYDEYVQDKKLQKQIAEMYDTEIKG</sequence>
<evidence type="ECO:0000259" key="4">
    <source>
        <dbReference type="PROSITE" id="PS50893"/>
    </source>
</evidence>
<dbReference type="GO" id="GO:0016887">
    <property type="term" value="F:ATP hydrolysis activity"/>
    <property type="evidence" value="ECO:0007669"/>
    <property type="project" value="InterPro"/>
</dbReference>
<comment type="caution">
    <text evidence="5">The sequence shown here is derived from an EMBL/GenBank/DDBJ whole genome shotgun (WGS) entry which is preliminary data.</text>
</comment>
<dbReference type="InterPro" id="IPR003593">
    <property type="entry name" value="AAA+_ATPase"/>
</dbReference>
<protein>
    <submittedName>
        <fullName evidence="5">ABC transporter ATP-binding protein</fullName>
    </submittedName>
</protein>
<dbReference type="InterPro" id="IPR003439">
    <property type="entry name" value="ABC_transporter-like_ATP-bd"/>
</dbReference>
<dbReference type="Gene3D" id="3.40.50.300">
    <property type="entry name" value="P-loop containing nucleotide triphosphate hydrolases"/>
    <property type="match status" value="2"/>
</dbReference>
<dbReference type="FunFam" id="3.40.50.300:FF:000011">
    <property type="entry name" value="Putative ABC transporter ATP-binding component"/>
    <property type="match status" value="1"/>
</dbReference>
<keyword evidence="6" id="KW-1185">Reference proteome</keyword>
<dbReference type="PROSITE" id="PS50893">
    <property type="entry name" value="ABC_TRANSPORTER_2"/>
    <property type="match status" value="2"/>
</dbReference>
<dbReference type="SUPFAM" id="SSF52540">
    <property type="entry name" value="P-loop containing nucleoside triphosphate hydrolases"/>
    <property type="match status" value="2"/>
</dbReference>
<dbReference type="InterPro" id="IPR051309">
    <property type="entry name" value="ABCF_ATPase"/>
</dbReference>
<dbReference type="SMART" id="SM00382">
    <property type="entry name" value="AAA"/>
    <property type="match status" value="2"/>
</dbReference>